<reference evidence="2 3" key="1">
    <citation type="submission" date="2023-08" db="EMBL/GenBank/DDBJ databases">
        <title>Pleionea litopenaei sp. nov., isolated from stomach of juvenile Litopenaeus vannamei.</title>
        <authorList>
            <person name="Rho A.M."/>
            <person name="Hwang C.Y."/>
        </authorList>
    </citation>
    <scope>NUCLEOTIDE SEQUENCE [LARGE SCALE GENOMIC DNA]</scope>
    <source>
        <strain evidence="2 3">HL-JVS1</strain>
    </source>
</reference>
<dbReference type="Pfam" id="PF24705">
    <property type="entry name" value="DUF7668"/>
    <property type="match status" value="1"/>
</dbReference>
<dbReference type="AlphaFoldDB" id="A0AA51RW92"/>
<evidence type="ECO:0000313" key="3">
    <source>
        <dbReference type="Proteomes" id="UP001239782"/>
    </source>
</evidence>
<dbReference type="EMBL" id="CP133548">
    <property type="protein sequence ID" value="WMS88816.1"/>
    <property type="molecule type" value="Genomic_DNA"/>
</dbReference>
<sequence length="120" mass="13821">MKNQESEGPIPLEWRSVFIDIVNSLVCGEYQSLNRINAVRPVSDGIKDQIRNYIEAYGEQLIPLPEETWQSSVCIYMGEHWDVLIDLWTMSEGRSDMVLSAKVFENDSEYEVDIGMVYVP</sequence>
<proteinExistence type="predicted"/>
<accession>A0AA51RW92</accession>
<organism evidence="2 3">
    <name type="scientific">Pleionea litopenaei</name>
    <dbReference type="NCBI Taxonomy" id="3070815"/>
    <lineage>
        <taxon>Bacteria</taxon>
        <taxon>Pseudomonadati</taxon>
        <taxon>Pseudomonadota</taxon>
        <taxon>Gammaproteobacteria</taxon>
        <taxon>Oceanospirillales</taxon>
        <taxon>Pleioneaceae</taxon>
        <taxon>Pleionea</taxon>
    </lineage>
</organism>
<protein>
    <recommendedName>
        <fullName evidence="1">DUF7668 domain-containing protein</fullName>
    </recommendedName>
</protein>
<name>A0AA51RW92_9GAMM</name>
<evidence type="ECO:0000313" key="2">
    <source>
        <dbReference type="EMBL" id="WMS88816.1"/>
    </source>
</evidence>
<dbReference type="KEGG" id="plei:Q9312_07830"/>
<dbReference type="Proteomes" id="UP001239782">
    <property type="component" value="Chromosome"/>
</dbReference>
<keyword evidence="3" id="KW-1185">Reference proteome</keyword>
<gene>
    <name evidence="2" type="ORF">Q9312_07830</name>
</gene>
<dbReference type="RefSeq" id="WP_309204037.1">
    <property type="nucleotide sequence ID" value="NZ_CP133548.1"/>
</dbReference>
<feature type="domain" description="DUF7668" evidence="1">
    <location>
        <begin position="22"/>
        <end position="120"/>
    </location>
</feature>
<dbReference type="InterPro" id="IPR056085">
    <property type="entry name" value="DUF7668"/>
</dbReference>
<evidence type="ECO:0000259" key="1">
    <source>
        <dbReference type="Pfam" id="PF24705"/>
    </source>
</evidence>